<gene>
    <name evidence="2" type="ORF">U473_09080</name>
</gene>
<dbReference type="STRING" id="1413211.U473_09080"/>
<dbReference type="Proteomes" id="UP000070352">
    <property type="component" value="Unassembled WGS sequence"/>
</dbReference>
<evidence type="ECO:0000313" key="3">
    <source>
        <dbReference type="Proteomes" id="UP000070352"/>
    </source>
</evidence>
<dbReference type="AlphaFoldDB" id="A0A135L5F5"/>
<evidence type="ECO:0000259" key="1">
    <source>
        <dbReference type="Pfam" id="PF02589"/>
    </source>
</evidence>
<name>A0A135L5F5_9BACI</name>
<sequence length="233" mass="26406">MSIMTNQNQEKFLNHLAKRLGRDRKSGVTSPKHEHFPWDHLYQDLDQNGFINQFIKNLQDIGGHVKRVSSDMVTKEIDQIIVEHQAKKVITWDDPDIEGYQLEKHLQGKAEYVKWDINKKFDSLVPYAEQSQIGITMADLGLSETGTIMLFNQGGRGRSVSLLPEVHIAILPAEKIVPRITQAMKKIKETINEKGQLPSLINFISGPSRTSDIEMVLTIGVHGPKKLYVLVVD</sequence>
<dbReference type="InterPro" id="IPR003741">
    <property type="entry name" value="LUD_dom"/>
</dbReference>
<keyword evidence="3" id="KW-1185">Reference proteome</keyword>
<dbReference type="InterPro" id="IPR024185">
    <property type="entry name" value="FTHF_cligase-like_sf"/>
</dbReference>
<comment type="caution">
    <text evidence="2">The sequence shown here is derived from an EMBL/GenBank/DDBJ whole genome shotgun (WGS) entry which is preliminary data.</text>
</comment>
<evidence type="ECO:0000313" key="2">
    <source>
        <dbReference type="EMBL" id="KXG44137.1"/>
    </source>
</evidence>
<dbReference type="OrthoDB" id="9794157at2"/>
<dbReference type="PANTHER" id="PTHR43682:SF1">
    <property type="entry name" value="LACTATE UTILIZATION PROTEIN C"/>
    <property type="match status" value="1"/>
</dbReference>
<dbReference type="InterPro" id="IPR037171">
    <property type="entry name" value="NagB/RpiA_transferase-like"/>
</dbReference>
<reference evidence="2 3" key="1">
    <citation type="submission" date="2016-02" db="EMBL/GenBank/DDBJ databases">
        <title>Draft Genome for Tepidibacillus decaturensis nov. sp. Strain Z9, an Anaerobic, Moderately Thermophilic and Heterotrophic Bacterium from Deep Subsurface of the Illinois Basin, USA.</title>
        <authorList>
            <person name="Dong Y."/>
            <person name="Chang J.Y."/>
            <person name="Sanford R."/>
            <person name="Fouke B.W."/>
        </authorList>
    </citation>
    <scope>NUCLEOTIDE SEQUENCE [LARGE SCALE GENOMIC DNA]</scope>
    <source>
        <strain evidence="2 3">Z9</strain>
    </source>
</reference>
<dbReference type="Gene3D" id="3.40.50.10420">
    <property type="entry name" value="NagB/RpiA/CoA transferase-like"/>
    <property type="match status" value="1"/>
</dbReference>
<dbReference type="Pfam" id="PF02589">
    <property type="entry name" value="LUD_dom"/>
    <property type="match status" value="1"/>
</dbReference>
<proteinExistence type="predicted"/>
<dbReference type="SUPFAM" id="SSF100950">
    <property type="entry name" value="NagB/RpiA/CoA transferase-like"/>
    <property type="match status" value="1"/>
</dbReference>
<organism evidence="2 3">
    <name type="scientific">Tepidibacillus decaturensis</name>
    <dbReference type="NCBI Taxonomy" id="1413211"/>
    <lineage>
        <taxon>Bacteria</taxon>
        <taxon>Bacillati</taxon>
        <taxon>Bacillota</taxon>
        <taxon>Bacilli</taxon>
        <taxon>Bacillales</taxon>
        <taxon>Bacillaceae</taxon>
        <taxon>Tepidibacillus</taxon>
    </lineage>
</organism>
<dbReference type="PANTHER" id="PTHR43682">
    <property type="entry name" value="LACTATE UTILIZATION PROTEIN C"/>
    <property type="match status" value="1"/>
</dbReference>
<dbReference type="EMBL" id="LSKU01000001">
    <property type="protein sequence ID" value="KXG44137.1"/>
    <property type="molecule type" value="Genomic_DNA"/>
</dbReference>
<feature type="domain" description="LUD" evidence="1">
    <location>
        <begin position="51"/>
        <end position="232"/>
    </location>
</feature>
<dbReference type="RefSeq" id="WP_082732461.1">
    <property type="nucleotide sequence ID" value="NZ_LSKU01000001.1"/>
</dbReference>
<protein>
    <recommendedName>
        <fullName evidence="1">LUD domain-containing protein</fullName>
    </recommendedName>
</protein>
<accession>A0A135L5F5</accession>